<gene>
    <name evidence="2" type="ORF">JFP838_02430</name>
</gene>
<keyword evidence="1" id="KW-0732">Signal</keyword>
<name>A0A127EFE1_CLOPF</name>
<evidence type="ECO:0000256" key="1">
    <source>
        <dbReference type="SAM" id="SignalP"/>
    </source>
</evidence>
<evidence type="ECO:0000313" key="2">
    <source>
        <dbReference type="EMBL" id="AMN34655.1"/>
    </source>
</evidence>
<proteinExistence type="predicted"/>
<dbReference type="PANTHER" id="PTHR37841:SF1">
    <property type="entry name" value="DUF3298 DOMAIN-CONTAINING PROTEIN"/>
    <property type="match status" value="1"/>
</dbReference>
<dbReference type="RefSeq" id="WP_061426355.1">
    <property type="nucleotide sequence ID" value="NZ_CATNZO010000001.1"/>
</dbReference>
<protein>
    <submittedName>
        <fullName evidence="2">Uncharacterized protein</fullName>
    </submittedName>
</protein>
<dbReference type="AlphaFoldDB" id="A0A127EFE1"/>
<sequence>MRLKNICFMAMATILCTSVLTECGTNSAKEDIDNELYIVTEDKSSRSLSNSKPGMFGVTEDGEIFMEKGYEGKVGYIDKKGKKSIGFKFDKGSEFSYGMAGVKEGNTYKIINQKGKTLVEKEDGVLSPLNNNLIKYEKLANEILTNENTTEAIESLAQSGKTLKTTGILNTKGEVIVEPGRYDEIIKDIGEGYILVQKNKMYGLLNAEGNEIIPCEYTSIGAINEGFIPVSKGNLCGALNEKGEIIVPIEYFYVGSMNEGVAPARLDESGIGFLNKEGAWAIMPDFDGVTAMNEGVAFARKDDKHIIIDKDGKEVETNINFENKVSINGFSDSGLAVVNILDGESKYMSVINTKGEEIKNLEKKDYSALEVYPSGLIVSINQEGKKGLLNEDGSVILKEEYNDIRVISKDVILVDKDGTYSYIDSTGKTLY</sequence>
<dbReference type="PANTHER" id="PTHR37841">
    <property type="entry name" value="GLR2918 PROTEIN"/>
    <property type="match status" value="1"/>
</dbReference>
<feature type="signal peptide" evidence="1">
    <location>
        <begin position="1"/>
        <end position="21"/>
    </location>
</feature>
<dbReference type="PATRIC" id="fig|1502.177.peg.470"/>
<accession>A0A127EFE1</accession>
<organism evidence="2 3">
    <name type="scientific">Clostridium perfringens</name>
    <dbReference type="NCBI Taxonomy" id="1502"/>
    <lineage>
        <taxon>Bacteria</taxon>
        <taxon>Bacillati</taxon>
        <taxon>Bacillota</taxon>
        <taxon>Clostridia</taxon>
        <taxon>Eubacteriales</taxon>
        <taxon>Clostridiaceae</taxon>
        <taxon>Clostridium</taxon>
    </lineage>
</organism>
<dbReference type="EMBL" id="CP010994">
    <property type="protein sequence ID" value="AMN34655.1"/>
    <property type="molecule type" value="Genomic_DNA"/>
</dbReference>
<dbReference type="Pfam" id="PF14903">
    <property type="entry name" value="WG_beta_rep"/>
    <property type="match status" value="5"/>
</dbReference>
<feature type="chain" id="PRO_5041043406" evidence="1">
    <location>
        <begin position="22"/>
        <end position="431"/>
    </location>
</feature>
<evidence type="ECO:0000313" key="3">
    <source>
        <dbReference type="Proteomes" id="UP000070260"/>
    </source>
</evidence>
<dbReference type="OrthoDB" id="210273at2"/>
<dbReference type="InterPro" id="IPR032774">
    <property type="entry name" value="WG_beta_rep"/>
</dbReference>
<reference evidence="2 3" key="1">
    <citation type="journal article" date="2016" name="PLoS ONE">
        <title>Plasmid Characterization and Chromosome Analysis of Two netF+ Clostridium perfringens Isolates Associated with Foal and Canine Necrotizing Enteritis.</title>
        <authorList>
            <person name="Mehdizadeh Gohari I."/>
            <person name="Kropinski A.M."/>
            <person name="Weese S.J."/>
            <person name="Parreira V.R."/>
            <person name="Whitehead A.E."/>
            <person name="Boerlin P."/>
            <person name="Prescott J.F."/>
        </authorList>
    </citation>
    <scope>NUCLEOTIDE SEQUENCE [LARGE SCALE GENOMIC DNA]</scope>
    <source>
        <strain evidence="2 3">JP838</strain>
    </source>
</reference>
<dbReference type="Proteomes" id="UP000070260">
    <property type="component" value="Chromosome"/>
</dbReference>